<dbReference type="Pfam" id="PF01575">
    <property type="entry name" value="MaoC_dehydratas"/>
    <property type="match status" value="1"/>
</dbReference>
<dbReference type="Proteomes" id="UP000308730">
    <property type="component" value="Unassembled WGS sequence"/>
</dbReference>
<dbReference type="EMBL" id="SGPM01000280">
    <property type="protein sequence ID" value="THH27102.1"/>
    <property type="molecule type" value="Genomic_DNA"/>
</dbReference>
<name>A0A4S4MML4_9APHY</name>
<evidence type="ECO:0000259" key="1">
    <source>
        <dbReference type="Pfam" id="PF01575"/>
    </source>
</evidence>
<dbReference type="GO" id="GO:0006635">
    <property type="term" value="P:fatty acid beta-oxidation"/>
    <property type="evidence" value="ECO:0007669"/>
    <property type="project" value="TreeGrafter"/>
</dbReference>
<dbReference type="Gene3D" id="3.10.129.10">
    <property type="entry name" value="Hotdog Thioesterase"/>
    <property type="match status" value="1"/>
</dbReference>
<dbReference type="GO" id="GO:0003857">
    <property type="term" value="F:(3S)-3-hydroxyacyl-CoA dehydrogenase (NAD+) activity"/>
    <property type="evidence" value="ECO:0007669"/>
    <property type="project" value="TreeGrafter"/>
</dbReference>
<dbReference type="OrthoDB" id="60204at2759"/>
<dbReference type="GO" id="GO:0005777">
    <property type="term" value="C:peroxisome"/>
    <property type="evidence" value="ECO:0007669"/>
    <property type="project" value="TreeGrafter"/>
</dbReference>
<evidence type="ECO:0000313" key="3">
    <source>
        <dbReference type="Proteomes" id="UP000308730"/>
    </source>
</evidence>
<dbReference type="PANTHER" id="PTHR13078">
    <property type="entry name" value="PEROXISOMAL MULTIFUNCTIONAL ENZYME TYPE 2-RELATED"/>
    <property type="match status" value="1"/>
</dbReference>
<reference evidence="2 3" key="1">
    <citation type="submission" date="2019-02" db="EMBL/GenBank/DDBJ databases">
        <title>Genome sequencing of the rare red list fungi Antrodiella citrinella (Flaviporus citrinellus).</title>
        <authorList>
            <person name="Buettner E."/>
            <person name="Kellner H."/>
        </authorList>
    </citation>
    <scope>NUCLEOTIDE SEQUENCE [LARGE SCALE GENOMIC DNA]</scope>
    <source>
        <strain evidence="2 3">DSM 108506</strain>
    </source>
</reference>
<dbReference type="SUPFAM" id="SSF54637">
    <property type="entry name" value="Thioesterase/thiol ester dehydrase-isomerase"/>
    <property type="match status" value="2"/>
</dbReference>
<dbReference type="InterPro" id="IPR029069">
    <property type="entry name" value="HotDog_dom_sf"/>
</dbReference>
<dbReference type="InterPro" id="IPR002539">
    <property type="entry name" value="MaoC-like_dom"/>
</dbReference>
<proteinExistence type="predicted"/>
<dbReference type="PANTHER" id="PTHR13078:SF57">
    <property type="entry name" value="DEHYDRATASE, PUTATIVE (AFU_ORTHOLOGUE AFUA_5G00640)-RELATED"/>
    <property type="match status" value="1"/>
</dbReference>
<dbReference type="GO" id="GO:0004300">
    <property type="term" value="F:enoyl-CoA hydratase activity"/>
    <property type="evidence" value="ECO:0007669"/>
    <property type="project" value="TreeGrafter"/>
</dbReference>
<protein>
    <recommendedName>
        <fullName evidence="1">MaoC-like domain-containing protein</fullName>
    </recommendedName>
</protein>
<feature type="domain" description="MaoC-like" evidence="1">
    <location>
        <begin position="228"/>
        <end position="334"/>
    </location>
</feature>
<dbReference type="GO" id="GO:0044594">
    <property type="term" value="F:17-beta-hydroxysteroid dehydrogenase (NAD+) activity"/>
    <property type="evidence" value="ECO:0007669"/>
    <property type="project" value="TreeGrafter"/>
</dbReference>
<sequence length="363" mass="39365">MSNHHSCLTQHQNLFFRLNVNDQRYLVPIVRTFSALSTASACPLRTDFHLDVAINANADATYRHERTTSTSPSRTTSTQNLRPVFFFRVLCVLIDDDQDVNVFKERIGGRAAPGLPKLDPNRTVRVCFSGYLSVTYRCSQVHATQTIQVLKPIPAVSGPGWKFRRRVVAVSENKTGIILESEYTLVDPQGTPYAILYTASFNLGAKATGKPFSKRIAGAPAAKAVPKDRSPDWVVQDKTTPEQAIVYRLSGDYNGLHIDPSIGEAAGFGGVILHGLSSYGFAARAVVSAVGGGSPSSLVYFGARFSSPVKPGDALETRVWEVGKGGVEGTVEVVFEVRDLNSGKVCLSNGSAWVRKSAEKSKL</sequence>
<accession>A0A4S4MML4</accession>
<dbReference type="AlphaFoldDB" id="A0A4S4MML4"/>
<dbReference type="CDD" id="cd03448">
    <property type="entry name" value="HDE_HSD"/>
    <property type="match status" value="1"/>
</dbReference>
<organism evidence="2 3">
    <name type="scientific">Antrodiella citrinella</name>
    <dbReference type="NCBI Taxonomy" id="2447956"/>
    <lineage>
        <taxon>Eukaryota</taxon>
        <taxon>Fungi</taxon>
        <taxon>Dikarya</taxon>
        <taxon>Basidiomycota</taxon>
        <taxon>Agaricomycotina</taxon>
        <taxon>Agaricomycetes</taxon>
        <taxon>Polyporales</taxon>
        <taxon>Steccherinaceae</taxon>
        <taxon>Antrodiella</taxon>
    </lineage>
</organism>
<evidence type="ECO:0000313" key="2">
    <source>
        <dbReference type="EMBL" id="THH27102.1"/>
    </source>
</evidence>
<comment type="caution">
    <text evidence="2">The sequence shown here is derived from an EMBL/GenBank/DDBJ whole genome shotgun (WGS) entry which is preliminary data.</text>
</comment>
<gene>
    <name evidence="2" type="ORF">EUX98_g7090</name>
</gene>
<keyword evidence="3" id="KW-1185">Reference proteome</keyword>